<dbReference type="Proteomes" id="UP000070188">
    <property type="component" value="Unassembled WGS sequence"/>
</dbReference>
<dbReference type="OrthoDB" id="570545at2"/>
<sequence length="385" mass="42063">MRIILVGPTHPLRGGVAQHTTEFAHRLTAAGHEVAVVSWSEEYPEWLRPGSSLRIADDRPEIPAHPRTRYPLTWRRPDGWWRTGRELRRAGAEVVAFAHVNTFQAPAYLTLLSALRRGAGPRPRLLAVCHNVLPHERTRYDVPLARALLRRVDGVLVHSEAQAGLARSLTRAPVVVASLPPHLPAAGGPGTGAREPRRRLLFFGMVRPYKGVDVLLRALAQVPDVALTVAGEFWGGVEPYRRLVEELGLAGRVTLRPGYVPAEEIPHLFADADALVLPYRSGTATQNVYLAFAHGVPVIATRVGSMPGQVRDGVDGILCEPGDVAALVAALRRFYEPGVAEKLRAGVRPPDTAGAWARYVQAFETLAHPAGLPRRLSRPEPETAR</sequence>
<evidence type="ECO:0000259" key="4">
    <source>
        <dbReference type="Pfam" id="PF13439"/>
    </source>
</evidence>
<dbReference type="Gene3D" id="3.40.50.2000">
    <property type="entry name" value="Glycogen Phosphorylase B"/>
    <property type="match status" value="2"/>
</dbReference>
<keyword evidence="6" id="KW-1185">Reference proteome</keyword>
<evidence type="ECO:0000256" key="1">
    <source>
        <dbReference type="ARBA" id="ARBA00021292"/>
    </source>
</evidence>
<feature type="domain" description="Glycosyltransferase subfamily 4-like N-terminal" evidence="4">
    <location>
        <begin position="14"/>
        <end position="168"/>
    </location>
</feature>
<dbReference type="PANTHER" id="PTHR12526">
    <property type="entry name" value="GLYCOSYLTRANSFERASE"/>
    <property type="match status" value="1"/>
</dbReference>
<gene>
    <name evidence="5" type="ORF">LI90_3399</name>
</gene>
<dbReference type="Pfam" id="PF13439">
    <property type="entry name" value="Glyco_transf_4"/>
    <property type="match status" value="1"/>
</dbReference>
<dbReference type="PATRIC" id="fig|1469144.10.peg.3650"/>
<dbReference type="Pfam" id="PF13692">
    <property type="entry name" value="Glyco_trans_1_4"/>
    <property type="match status" value="1"/>
</dbReference>
<name>A0A132MX87_9ACTN</name>
<evidence type="ECO:0000256" key="2">
    <source>
        <dbReference type="ARBA" id="ARBA00022676"/>
    </source>
</evidence>
<keyword evidence="3 5" id="KW-0808">Transferase</keyword>
<proteinExistence type="predicted"/>
<dbReference type="PANTHER" id="PTHR12526:SF510">
    <property type="entry name" value="D-INOSITOL 3-PHOSPHATE GLYCOSYLTRANSFERASE"/>
    <property type="match status" value="1"/>
</dbReference>
<dbReference type="CDD" id="cd03801">
    <property type="entry name" value="GT4_PimA-like"/>
    <property type="match status" value="1"/>
</dbReference>
<comment type="caution">
    <text evidence="5">The sequence shown here is derived from an EMBL/GenBank/DDBJ whole genome shotgun (WGS) entry which is preliminary data.</text>
</comment>
<dbReference type="SUPFAM" id="SSF53756">
    <property type="entry name" value="UDP-Glycosyltransferase/glycogen phosphorylase"/>
    <property type="match status" value="1"/>
</dbReference>
<accession>A0A132MX87</accession>
<dbReference type="AlphaFoldDB" id="A0A132MX87"/>
<evidence type="ECO:0000256" key="3">
    <source>
        <dbReference type="ARBA" id="ARBA00022679"/>
    </source>
</evidence>
<dbReference type="RefSeq" id="WP_066889314.1">
    <property type="nucleotide sequence ID" value="NZ_LAXD01000001.1"/>
</dbReference>
<dbReference type="InterPro" id="IPR028098">
    <property type="entry name" value="Glyco_trans_4-like_N"/>
</dbReference>
<organism evidence="5 6">
    <name type="scientific">Carbonactinospora thermoautotrophica</name>
    <dbReference type="NCBI Taxonomy" id="1469144"/>
    <lineage>
        <taxon>Bacteria</taxon>
        <taxon>Bacillati</taxon>
        <taxon>Actinomycetota</taxon>
        <taxon>Actinomycetes</taxon>
        <taxon>Kitasatosporales</taxon>
        <taxon>Carbonactinosporaceae</taxon>
        <taxon>Carbonactinospora</taxon>
    </lineage>
</organism>
<dbReference type="EMBL" id="LAXD01000001">
    <property type="protein sequence ID" value="KWX02356.1"/>
    <property type="molecule type" value="Genomic_DNA"/>
</dbReference>
<dbReference type="GO" id="GO:0016757">
    <property type="term" value="F:glycosyltransferase activity"/>
    <property type="evidence" value="ECO:0007669"/>
    <property type="project" value="UniProtKB-KW"/>
</dbReference>
<evidence type="ECO:0000313" key="6">
    <source>
        <dbReference type="Proteomes" id="UP000070188"/>
    </source>
</evidence>
<evidence type="ECO:0000313" key="5">
    <source>
        <dbReference type="EMBL" id="KWX02356.1"/>
    </source>
</evidence>
<dbReference type="STRING" id="1469144.LI90_3399"/>
<protein>
    <recommendedName>
        <fullName evidence="1">D-inositol 3-phosphate glycosyltransferase</fullName>
    </recommendedName>
</protein>
<reference evidence="6" key="1">
    <citation type="submission" date="2015-04" db="EMBL/GenBank/DDBJ databases">
        <title>Physiological reanalysis, assessment of diazotrophy, and genome sequences of multiple isolates of Streptomyces thermoautotrophicus.</title>
        <authorList>
            <person name="MacKellar D.C."/>
            <person name="Lieber L."/>
            <person name="Norman J."/>
            <person name="Bolger A."/>
            <person name="Tobin C."/>
            <person name="Murray J.W."/>
            <person name="Chang R."/>
            <person name="Ford T."/>
            <person name="Nguyen P.Q."/>
            <person name="Woodward J."/>
            <person name="Permingeat H."/>
            <person name="Joshi N.S."/>
            <person name="Silver P.A."/>
            <person name="Usadel B."/>
            <person name="Rutherford A.W."/>
            <person name="Friesen M."/>
            <person name="Prell J."/>
        </authorList>
    </citation>
    <scope>NUCLEOTIDE SEQUENCE [LARGE SCALE GENOMIC DNA]</scope>
    <source>
        <strain evidence="6">H1</strain>
    </source>
</reference>
<keyword evidence="2" id="KW-0328">Glycosyltransferase</keyword>